<dbReference type="InterPro" id="IPR007197">
    <property type="entry name" value="rSAM"/>
</dbReference>
<evidence type="ECO:0000256" key="3">
    <source>
        <dbReference type="ARBA" id="ARBA00023004"/>
    </source>
</evidence>
<dbReference type="CDD" id="cd01335">
    <property type="entry name" value="Radical_SAM"/>
    <property type="match status" value="1"/>
</dbReference>
<accession>A0ABW2SSD6</accession>
<organism evidence="6 7">
    <name type="scientific">Streptosporangium amethystogenes subsp. fukuiense</name>
    <dbReference type="NCBI Taxonomy" id="698418"/>
    <lineage>
        <taxon>Bacteria</taxon>
        <taxon>Bacillati</taxon>
        <taxon>Actinomycetota</taxon>
        <taxon>Actinomycetes</taxon>
        <taxon>Streptosporangiales</taxon>
        <taxon>Streptosporangiaceae</taxon>
        <taxon>Streptosporangium</taxon>
    </lineage>
</organism>
<evidence type="ECO:0000256" key="4">
    <source>
        <dbReference type="ARBA" id="ARBA00023014"/>
    </source>
</evidence>
<keyword evidence="2" id="KW-0479">Metal-binding</keyword>
<keyword evidence="1" id="KW-0949">S-adenosyl-L-methionine</keyword>
<protein>
    <submittedName>
        <fullName evidence="6">FxsB family cyclophane-forming radical SAM/SPASM peptide maturase</fullName>
    </submittedName>
</protein>
<dbReference type="InterPro" id="IPR058240">
    <property type="entry name" value="rSAM_sf"/>
</dbReference>
<evidence type="ECO:0000259" key="5">
    <source>
        <dbReference type="PROSITE" id="PS51918"/>
    </source>
</evidence>
<dbReference type="NCBIfam" id="TIGR04269">
    <property type="entry name" value="SAM_SPASM_FxsB"/>
    <property type="match status" value="1"/>
</dbReference>
<dbReference type="RefSeq" id="WP_386270506.1">
    <property type="nucleotide sequence ID" value="NZ_BAAAGK010000155.1"/>
</dbReference>
<dbReference type="SFLD" id="SFLDG01386">
    <property type="entry name" value="main_SPASM_domain-containing"/>
    <property type="match status" value="1"/>
</dbReference>
<dbReference type="Gene3D" id="3.20.20.70">
    <property type="entry name" value="Aldolase class I"/>
    <property type="match status" value="1"/>
</dbReference>
<reference evidence="7" key="1">
    <citation type="journal article" date="2019" name="Int. J. Syst. Evol. Microbiol.">
        <title>The Global Catalogue of Microorganisms (GCM) 10K type strain sequencing project: providing services to taxonomists for standard genome sequencing and annotation.</title>
        <authorList>
            <consortium name="The Broad Institute Genomics Platform"/>
            <consortium name="The Broad Institute Genome Sequencing Center for Infectious Disease"/>
            <person name="Wu L."/>
            <person name="Ma J."/>
        </authorList>
    </citation>
    <scope>NUCLEOTIDE SEQUENCE [LARGE SCALE GENOMIC DNA]</scope>
    <source>
        <strain evidence="7">JCM 10083</strain>
    </source>
</reference>
<dbReference type="SFLD" id="SFLDS00029">
    <property type="entry name" value="Radical_SAM"/>
    <property type="match status" value="1"/>
</dbReference>
<dbReference type="SUPFAM" id="SSF102114">
    <property type="entry name" value="Radical SAM enzymes"/>
    <property type="match status" value="1"/>
</dbReference>
<feature type="domain" description="Radical SAM core" evidence="5">
    <location>
        <begin position="45"/>
        <end position="274"/>
    </location>
</feature>
<sequence length="425" mass="47152">MPDRKWRKRGVPRLPEKLDPIIPSPRSVFPATLDVRGLLESGWRPAAFRQFILKIHSRCDLACRHCYVYEMADQSWRAQPRRMSEAIVDRTAKRIAEHAFTHELAEVEVVLHGGEPLLAGPDLISYAVRAIRGAAADVGTRVHVGVQTNGLRLDESYLRLFDSLEIRVGVSLDGYAEGHDRHRRHADGRGSHAKVAASLRRLTGGPFHHLFSGLLCTIDVRNDPLATYEALLEFDPPAVDFLLPHGNWSTPPPFRVPEAGVTPYADWLIPIFDRWYGSVADQTEVRLFREIMRLLTGGASRSETVGLSPARMAVVETDGSIEQSDILKSSYHGAAATRLHLLRDSFDAALTHPSMAARQIGELALAPVCLACDIHSVCGGGLYAHRYSEAAGFLGPSVYCPDLYRLITHIRTRLARDVARLKGSR</sequence>
<dbReference type="SFLD" id="SFLDG01072">
    <property type="entry name" value="dehydrogenase_like"/>
    <property type="match status" value="1"/>
</dbReference>
<dbReference type="Pfam" id="PF04055">
    <property type="entry name" value="Radical_SAM"/>
    <property type="match status" value="1"/>
</dbReference>
<evidence type="ECO:0000256" key="2">
    <source>
        <dbReference type="ARBA" id="ARBA00022723"/>
    </source>
</evidence>
<comment type="caution">
    <text evidence="6">The sequence shown here is derived from an EMBL/GenBank/DDBJ whole genome shotgun (WGS) entry which is preliminary data.</text>
</comment>
<dbReference type="PANTHER" id="PTHR43273:SF8">
    <property type="entry name" value="RADICAL SAM DOMAIN PROTEIN"/>
    <property type="match status" value="1"/>
</dbReference>
<evidence type="ECO:0000313" key="7">
    <source>
        <dbReference type="Proteomes" id="UP001596514"/>
    </source>
</evidence>
<gene>
    <name evidence="6" type="ORF">ACFQVD_03645</name>
</gene>
<dbReference type="InterPro" id="IPR023867">
    <property type="entry name" value="Sulphatase_maturase_rSAM"/>
</dbReference>
<dbReference type="InterPro" id="IPR026335">
    <property type="entry name" value="rSAM_SPASM_FxsB"/>
</dbReference>
<evidence type="ECO:0000256" key="1">
    <source>
        <dbReference type="ARBA" id="ARBA00022691"/>
    </source>
</evidence>
<dbReference type="InterPro" id="IPR013785">
    <property type="entry name" value="Aldolase_TIM"/>
</dbReference>
<dbReference type="EMBL" id="JBHTEE010000001">
    <property type="protein sequence ID" value="MFC7599202.1"/>
    <property type="molecule type" value="Genomic_DNA"/>
</dbReference>
<dbReference type="Proteomes" id="UP001596514">
    <property type="component" value="Unassembled WGS sequence"/>
</dbReference>
<proteinExistence type="predicted"/>
<keyword evidence="4" id="KW-0411">Iron-sulfur</keyword>
<dbReference type="PROSITE" id="PS51918">
    <property type="entry name" value="RADICAL_SAM"/>
    <property type="match status" value="1"/>
</dbReference>
<evidence type="ECO:0000313" key="6">
    <source>
        <dbReference type="EMBL" id="MFC7599202.1"/>
    </source>
</evidence>
<name>A0ABW2SSD6_9ACTN</name>
<keyword evidence="3" id="KW-0408">Iron</keyword>
<dbReference type="SFLD" id="SFLDG01067">
    <property type="entry name" value="SPASM/twitch_domain_containing"/>
    <property type="match status" value="1"/>
</dbReference>
<dbReference type="PANTHER" id="PTHR43273">
    <property type="entry name" value="ANAEROBIC SULFATASE-MATURATING ENZYME HOMOLOG ASLB-RELATED"/>
    <property type="match status" value="1"/>
</dbReference>
<keyword evidence="7" id="KW-1185">Reference proteome</keyword>